<dbReference type="Proteomes" id="UP000694864">
    <property type="component" value="Chromosome 19"/>
</dbReference>
<feature type="region of interest" description="Disordered" evidence="1">
    <location>
        <begin position="209"/>
        <end position="230"/>
    </location>
</feature>
<evidence type="ECO:0000259" key="2">
    <source>
        <dbReference type="Pfam" id="PF13952"/>
    </source>
</evidence>
<keyword evidence="3" id="KW-1185">Reference proteome</keyword>
<dbReference type="GeneID" id="104767767"/>
<accession>A0ABM1RCL9</accession>
<reference evidence="4" key="2">
    <citation type="submission" date="2025-08" db="UniProtKB">
        <authorList>
            <consortium name="RefSeq"/>
        </authorList>
    </citation>
    <scope>IDENTIFICATION</scope>
    <source>
        <tissue evidence="4">Leaf</tissue>
    </source>
</reference>
<evidence type="ECO:0000313" key="3">
    <source>
        <dbReference type="Proteomes" id="UP000694864"/>
    </source>
</evidence>
<dbReference type="InterPro" id="IPR025312">
    <property type="entry name" value="DUF4216"/>
</dbReference>
<evidence type="ECO:0000256" key="1">
    <source>
        <dbReference type="SAM" id="MobiDB-lite"/>
    </source>
</evidence>
<organism evidence="3 4">
    <name type="scientific">Camelina sativa</name>
    <name type="common">False flax</name>
    <name type="synonym">Myagrum sativum</name>
    <dbReference type="NCBI Taxonomy" id="90675"/>
    <lineage>
        <taxon>Eukaryota</taxon>
        <taxon>Viridiplantae</taxon>
        <taxon>Streptophyta</taxon>
        <taxon>Embryophyta</taxon>
        <taxon>Tracheophyta</taxon>
        <taxon>Spermatophyta</taxon>
        <taxon>Magnoliopsida</taxon>
        <taxon>eudicotyledons</taxon>
        <taxon>Gunneridae</taxon>
        <taxon>Pentapetalae</taxon>
        <taxon>rosids</taxon>
        <taxon>malvids</taxon>
        <taxon>Brassicales</taxon>
        <taxon>Brassicaceae</taxon>
        <taxon>Camelineae</taxon>
        <taxon>Camelina</taxon>
    </lineage>
</organism>
<feature type="compositionally biased region" description="Low complexity" evidence="1">
    <location>
        <begin position="220"/>
        <end position="230"/>
    </location>
</feature>
<feature type="domain" description="DUF4216" evidence="2">
    <location>
        <begin position="86"/>
        <end position="151"/>
    </location>
</feature>
<protein>
    <submittedName>
        <fullName evidence="4">Uncharacterized protein LOC104767767</fullName>
    </submittedName>
</protein>
<dbReference type="RefSeq" id="XP_019096757.1">
    <property type="nucleotide sequence ID" value="XM_019241212.1"/>
</dbReference>
<dbReference type="PANTHER" id="PTHR48258:SF3">
    <property type="entry name" value="FK506-BINDING PROTEIN 4-LIKE ISOFORM X1"/>
    <property type="match status" value="1"/>
</dbReference>
<dbReference type="PANTHER" id="PTHR48258">
    <property type="entry name" value="DUF4218 DOMAIN-CONTAINING PROTEIN-RELATED"/>
    <property type="match status" value="1"/>
</dbReference>
<reference evidence="3" key="1">
    <citation type="journal article" date="2014" name="Nat. Commun.">
        <title>The emerging biofuel crop Camelina sativa retains a highly undifferentiated hexaploid genome structure.</title>
        <authorList>
            <person name="Kagale S."/>
            <person name="Koh C."/>
            <person name="Nixon J."/>
            <person name="Bollina V."/>
            <person name="Clarke W.E."/>
            <person name="Tuteja R."/>
            <person name="Spillane C."/>
            <person name="Robinson S.J."/>
            <person name="Links M.G."/>
            <person name="Clarke C."/>
            <person name="Higgins E.E."/>
            <person name="Huebert T."/>
            <person name="Sharpe A.G."/>
            <person name="Parkin I.A."/>
        </authorList>
    </citation>
    <scope>NUCLEOTIDE SEQUENCE [LARGE SCALE GENOMIC DNA]</scope>
    <source>
        <strain evidence="3">cv. DH55</strain>
    </source>
</reference>
<proteinExistence type="predicted"/>
<evidence type="ECO:0000313" key="4">
    <source>
        <dbReference type="RefSeq" id="XP_019096757.1"/>
    </source>
</evidence>
<gene>
    <name evidence="4" type="primary">LOC104767767</name>
</gene>
<feature type="compositionally biased region" description="Acidic residues" evidence="1">
    <location>
        <begin position="209"/>
        <end position="219"/>
    </location>
</feature>
<dbReference type="Pfam" id="PF13952">
    <property type="entry name" value="DUF4216"/>
    <property type="match status" value="1"/>
</dbReference>
<sequence>MKFYVHTCNNRGERLHTWLEELVDGPLSLAQISPTYYTRGYAFKVFRERENRTTINSGIITQAGNVIYYGVLREILEVEFPGVINLKCIVFICDWYDPCNGRGVRVDKFGVTAVRTSRVLDRYDPFILASQGDQVCYIPYPRITKKQDSWVTVTQISPRGRVHGVIENGPMQQTYVGSISSDELNHDDPTTGELEKETTIDEILDVYEEEAGEFDEEYDSASSEYSSESD</sequence>
<name>A0ABM1RCL9_CAMSA</name>